<feature type="domain" description="PD-(D/E)XK endonuclease-like" evidence="5">
    <location>
        <begin position="20"/>
        <end position="254"/>
    </location>
</feature>
<evidence type="ECO:0000313" key="6">
    <source>
        <dbReference type="EMBL" id="USR89390.1"/>
    </source>
</evidence>
<evidence type="ECO:0000256" key="3">
    <source>
        <dbReference type="ARBA" id="ARBA00023204"/>
    </source>
</evidence>
<proteinExistence type="predicted"/>
<dbReference type="InterPro" id="IPR011604">
    <property type="entry name" value="PDDEXK-like_dom_sf"/>
</dbReference>
<feature type="compositionally biased region" description="Polar residues" evidence="4">
    <location>
        <begin position="1"/>
        <end position="14"/>
    </location>
</feature>
<feature type="region of interest" description="Disordered" evidence="4">
    <location>
        <begin position="1"/>
        <end position="20"/>
    </location>
</feature>
<evidence type="ECO:0000256" key="2">
    <source>
        <dbReference type="ARBA" id="ARBA00022806"/>
    </source>
</evidence>
<evidence type="ECO:0000256" key="4">
    <source>
        <dbReference type="SAM" id="MobiDB-lite"/>
    </source>
</evidence>
<keyword evidence="2" id="KW-0547">Nucleotide-binding</keyword>
<dbReference type="Proteomes" id="UP001056708">
    <property type="component" value="Chromosome"/>
</dbReference>
<sequence length="286" mass="33721">MTPKNFSPSQSQQDPAPIPRLSQSHLKRLQTCPRWFQSSLLEHRDSPLNPEQQQQRVRGNQFHQLMQQRELGLPVESLLKQDDPLRQWIEDFLEQAPMHITPNPFREDIEYREAEHERSLFWQDILWLVRYDLLLLSPNQAQILDWKTYPRPRSSKQLQNDWQTRLYLFVLAETSPYPPDAISMVYWFVEGSAAADSDSCTPATTQCWQFNYSRVDHQKTRRDLEQLAQQFRQDWLAYQQGQDFPRRHPGEGPCDLSTCFCQALDPLDQSTDQPPQSLKDIPEVSL</sequence>
<keyword evidence="1" id="KW-0227">DNA damage</keyword>
<dbReference type="Pfam" id="PF12705">
    <property type="entry name" value="PDDEXK_1"/>
    <property type="match status" value="1"/>
</dbReference>
<keyword evidence="3" id="KW-0234">DNA repair</keyword>
<dbReference type="Gene3D" id="3.90.320.10">
    <property type="match status" value="1"/>
</dbReference>
<keyword evidence="2" id="KW-0067">ATP-binding</keyword>
<reference evidence="6" key="1">
    <citation type="submission" date="2022-06" db="EMBL/GenBank/DDBJ databases">
        <title>Genome sequence of Phormidium yuhuli AB48 isolated from an industrial photobioreactor environment.</title>
        <authorList>
            <person name="Qiu Y."/>
            <person name="Noonan A.J.C."/>
            <person name="Dofher K."/>
            <person name="Koch M."/>
            <person name="Kieft B."/>
            <person name="Lin X."/>
            <person name="Ziels R.M."/>
            <person name="Hallam S.J."/>
        </authorList>
    </citation>
    <scope>NUCLEOTIDE SEQUENCE</scope>
    <source>
        <strain evidence="6">AB48</strain>
    </source>
</reference>
<evidence type="ECO:0000259" key="5">
    <source>
        <dbReference type="Pfam" id="PF12705"/>
    </source>
</evidence>
<organism evidence="6 7">
    <name type="scientific">Phormidium yuhuli AB48</name>
    <dbReference type="NCBI Taxonomy" id="2940671"/>
    <lineage>
        <taxon>Bacteria</taxon>
        <taxon>Bacillati</taxon>
        <taxon>Cyanobacteriota</taxon>
        <taxon>Cyanophyceae</taxon>
        <taxon>Oscillatoriophycideae</taxon>
        <taxon>Oscillatoriales</taxon>
        <taxon>Oscillatoriaceae</taxon>
        <taxon>Phormidium</taxon>
        <taxon>Phormidium yuhuli</taxon>
    </lineage>
</organism>
<evidence type="ECO:0000256" key="1">
    <source>
        <dbReference type="ARBA" id="ARBA00022763"/>
    </source>
</evidence>
<name>A0ABY5AK74_9CYAN</name>
<dbReference type="RefSeq" id="WP_252659779.1">
    <property type="nucleotide sequence ID" value="NZ_CP098611.1"/>
</dbReference>
<keyword evidence="2" id="KW-0347">Helicase</keyword>
<protein>
    <submittedName>
        <fullName evidence="6">PD-(D/E)XK nuclease family protein</fullName>
    </submittedName>
</protein>
<keyword evidence="7" id="KW-1185">Reference proteome</keyword>
<evidence type="ECO:0000313" key="7">
    <source>
        <dbReference type="Proteomes" id="UP001056708"/>
    </source>
</evidence>
<gene>
    <name evidence="6" type="ORF">NEA10_10835</name>
</gene>
<keyword evidence="2" id="KW-0378">Hydrolase</keyword>
<dbReference type="EMBL" id="CP098611">
    <property type="protein sequence ID" value="USR89390.1"/>
    <property type="molecule type" value="Genomic_DNA"/>
</dbReference>
<accession>A0ABY5AK74</accession>
<dbReference type="InterPro" id="IPR038726">
    <property type="entry name" value="PDDEXK_AddAB-type"/>
</dbReference>